<accession>A0ABN9TEE3</accession>
<feature type="compositionally biased region" description="Low complexity" evidence="1">
    <location>
        <begin position="80"/>
        <end position="90"/>
    </location>
</feature>
<feature type="region of interest" description="Disordered" evidence="1">
    <location>
        <begin position="1"/>
        <end position="26"/>
    </location>
</feature>
<organism evidence="2 3">
    <name type="scientific">Prorocentrum cordatum</name>
    <dbReference type="NCBI Taxonomy" id="2364126"/>
    <lineage>
        <taxon>Eukaryota</taxon>
        <taxon>Sar</taxon>
        <taxon>Alveolata</taxon>
        <taxon>Dinophyceae</taxon>
        <taxon>Prorocentrales</taxon>
        <taxon>Prorocentraceae</taxon>
        <taxon>Prorocentrum</taxon>
    </lineage>
</organism>
<sequence length="102" mass="10181">MIAAGEARVAAPVEGPARQATASKASAAAAADSAAALARARCSRGARRARAGAITPGSQSLSRGLWSSTNWLLSARMAGERSSCSRRLSGGSAGPRPGVKMT</sequence>
<feature type="compositionally biased region" description="Low complexity" evidence="1">
    <location>
        <begin position="17"/>
        <end position="26"/>
    </location>
</feature>
<evidence type="ECO:0000256" key="1">
    <source>
        <dbReference type="SAM" id="MobiDB-lite"/>
    </source>
</evidence>
<protein>
    <submittedName>
        <fullName evidence="2">Uncharacterized protein</fullName>
    </submittedName>
</protein>
<proteinExistence type="predicted"/>
<gene>
    <name evidence="2" type="ORF">PCOR1329_LOCUS38313</name>
</gene>
<dbReference type="Proteomes" id="UP001189429">
    <property type="component" value="Unassembled WGS sequence"/>
</dbReference>
<name>A0ABN9TEE3_9DINO</name>
<feature type="region of interest" description="Disordered" evidence="1">
    <location>
        <begin position="79"/>
        <end position="102"/>
    </location>
</feature>
<dbReference type="EMBL" id="CAUYUJ010014637">
    <property type="protein sequence ID" value="CAK0844149.1"/>
    <property type="molecule type" value="Genomic_DNA"/>
</dbReference>
<comment type="caution">
    <text evidence="2">The sequence shown here is derived from an EMBL/GenBank/DDBJ whole genome shotgun (WGS) entry which is preliminary data.</text>
</comment>
<reference evidence="2" key="1">
    <citation type="submission" date="2023-10" db="EMBL/GenBank/DDBJ databases">
        <authorList>
            <person name="Chen Y."/>
            <person name="Shah S."/>
            <person name="Dougan E. K."/>
            <person name="Thang M."/>
            <person name="Chan C."/>
        </authorList>
    </citation>
    <scope>NUCLEOTIDE SEQUENCE [LARGE SCALE GENOMIC DNA]</scope>
</reference>
<keyword evidence="3" id="KW-1185">Reference proteome</keyword>
<evidence type="ECO:0000313" key="2">
    <source>
        <dbReference type="EMBL" id="CAK0844149.1"/>
    </source>
</evidence>
<evidence type="ECO:0000313" key="3">
    <source>
        <dbReference type="Proteomes" id="UP001189429"/>
    </source>
</evidence>